<name>A0A671RWV5_9TELE</name>
<dbReference type="Ensembl" id="ENSSANT00000093611.1">
    <property type="protein sequence ID" value="ENSSANP00000088102.1"/>
    <property type="gene ID" value="ENSSANG00000043640.1"/>
</dbReference>
<reference evidence="4" key="2">
    <citation type="submission" date="2025-09" db="UniProtKB">
        <authorList>
            <consortium name="Ensembl"/>
        </authorList>
    </citation>
    <scope>IDENTIFICATION</scope>
</reference>
<feature type="signal peptide" evidence="2">
    <location>
        <begin position="1"/>
        <end position="31"/>
    </location>
</feature>
<feature type="domain" description="Cadherin N-terminal" evidence="3">
    <location>
        <begin position="32"/>
        <end position="59"/>
    </location>
</feature>
<evidence type="ECO:0000313" key="5">
    <source>
        <dbReference type="Proteomes" id="UP000472260"/>
    </source>
</evidence>
<evidence type="ECO:0000256" key="1">
    <source>
        <dbReference type="ARBA" id="ARBA00023180"/>
    </source>
</evidence>
<keyword evidence="5" id="KW-1185">Reference proteome</keyword>
<organism evidence="4 5">
    <name type="scientific">Sinocyclocheilus anshuiensis</name>
    <dbReference type="NCBI Taxonomy" id="1608454"/>
    <lineage>
        <taxon>Eukaryota</taxon>
        <taxon>Metazoa</taxon>
        <taxon>Chordata</taxon>
        <taxon>Craniata</taxon>
        <taxon>Vertebrata</taxon>
        <taxon>Euteleostomi</taxon>
        <taxon>Actinopterygii</taxon>
        <taxon>Neopterygii</taxon>
        <taxon>Teleostei</taxon>
        <taxon>Ostariophysi</taxon>
        <taxon>Cypriniformes</taxon>
        <taxon>Cyprinidae</taxon>
        <taxon>Cyprininae</taxon>
        <taxon>Sinocyclocheilus</taxon>
    </lineage>
</organism>
<dbReference type="Proteomes" id="UP000472260">
    <property type="component" value="Unassembled WGS sequence"/>
</dbReference>
<evidence type="ECO:0000256" key="2">
    <source>
        <dbReference type="SAM" id="SignalP"/>
    </source>
</evidence>
<accession>A0A671RWV5</accession>
<protein>
    <recommendedName>
        <fullName evidence="3">Cadherin N-terminal domain-containing protein</fullName>
    </recommendedName>
</protein>
<reference evidence="4" key="1">
    <citation type="submission" date="2025-08" db="UniProtKB">
        <authorList>
            <consortium name="Ensembl"/>
        </authorList>
    </citation>
    <scope>IDENTIFICATION</scope>
</reference>
<dbReference type="AlphaFoldDB" id="A0A671RWV5"/>
<keyword evidence="1" id="KW-0325">Glycoprotein</keyword>
<dbReference type="InterPro" id="IPR013164">
    <property type="entry name" value="Cadherin_N"/>
</dbReference>
<evidence type="ECO:0000313" key="4">
    <source>
        <dbReference type="Ensembl" id="ENSSANP00000088102.1"/>
    </source>
</evidence>
<keyword evidence="2" id="KW-0732">Signal</keyword>
<dbReference type="Pfam" id="PF08266">
    <property type="entry name" value="Cadherin_2"/>
    <property type="match status" value="1"/>
</dbReference>
<sequence length="90" mass="10238">MEAGGQRRKWAYWWIALCFSLLLCFGQQVSAQIRYSIPEELKEGSVVGHIAKDLGLDLRISDNCFALQKSTMCMLYQMSKCLLLFQLATA</sequence>
<feature type="chain" id="PRO_5025524167" description="Cadherin N-terminal domain-containing protein" evidence="2">
    <location>
        <begin position="32"/>
        <end position="90"/>
    </location>
</feature>
<dbReference type="Gene3D" id="2.60.40.60">
    <property type="entry name" value="Cadherins"/>
    <property type="match status" value="1"/>
</dbReference>
<evidence type="ECO:0000259" key="3">
    <source>
        <dbReference type="Pfam" id="PF08266"/>
    </source>
</evidence>
<proteinExistence type="predicted"/>